<dbReference type="Gene3D" id="3.40.630.30">
    <property type="match status" value="1"/>
</dbReference>
<evidence type="ECO:0000313" key="5">
    <source>
        <dbReference type="Proteomes" id="UP000297951"/>
    </source>
</evidence>
<evidence type="ECO:0000256" key="2">
    <source>
        <dbReference type="ARBA" id="ARBA00023315"/>
    </source>
</evidence>
<dbReference type="Proteomes" id="UP000297951">
    <property type="component" value="Unassembled WGS sequence"/>
</dbReference>
<dbReference type="OrthoDB" id="9796171at2"/>
<organism evidence="4 5">
    <name type="scientific">Rothia nasimurium</name>
    <dbReference type="NCBI Taxonomy" id="85336"/>
    <lineage>
        <taxon>Bacteria</taxon>
        <taxon>Bacillati</taxon>
        <taxon>Actinomycetota</taxon>
        <taxon>Actinomycetes</taxon>
        <taxon>Micrococcales</taxon>
        <taxon>Micrococcaceae</taxon>
        <taxon>Rothia</taxon>
    </lineage>
</organism>
<dbReference type="InterPro" id="IPR000182">
    <property type="entry name" value="GNAT_dom"/>
</dbReference>
<dbReference type="GO" id="GO:0016747">
    <property type="term" value="F:acyltransferase activity, transferring groups other than amino-acyl groups"/>
    <property type="evidence" value="ECO:0007669"/>
    <property type="project" value="InterPro"/>
</dbReference>
<keyword evidence="2" id="KW-0012">Acyltransferase</keyword>
<dbReference type="EMBL" id="SPQC01000008">
    <property type="protein sequence ID" value="TFU23366.1"/>
    <property type="molecule type" value="Genomic_DNA"/>
</dbReference>
<feature type="domain" description="N-acetyltransferase" evidence="3">
    <location>
        <begin position="18"/>
        <end position="199"/>
    </location>
</feature>
<accession>A0A4Y9F7M9</accession>
<gene>
    <name evidence="4" type="ORF">E4U03_03230</name>
</gene>
<proteinExistence type="predicted"/>
<name>A0A4Y9F7M9_9MICC</name>
<evidence type="ECO:0000259" key="3">
    <source>
        <dbReference type="PROSITE" id="PS51186"/>
    </source>
</evidence>
<dbReference type="SUPFAM" id="SSF55729">
    <property type="entry name" value="Acyl-CoA N-acyltransferases (Nat)"/>
    <property type="match status" value="1"/>
</dbReference>
<dbReference type="AlphaFoldDB" id="A0A4Y9F7M9"/>
<reference evidence="4 5" key="1">
    <citation type="submission" date="2019-03" db="EMBL/GenBank/DDBJ databases">
        <title>Diversity of the mouse oral microbiome.</title>
        <authorList>
            <person name="Joseph S."/>
            <person name="Aduse-Opoku J."/>
            <person name="Curtis M."/>
            <person name="Wade W."/>
            <person name="Hashim A."/>
        </authorList>
    </citation>
    <scope>NUCLEOTIDE SEQUENCE [LARGE SCALE GENOMIC DNA]</scope>
    <source>
        <strain evidence="5">irhom_31</strain>
    </source>
</reference>
<keyword evidence="1 4" id="KW-0808">Transferase</keyword>
<dbReference type="InterPro" id="IPR016181">
    <property type="entry name" value="Acyl_CoA_acyltransferase"/>
</dbReference>
<dbReference type="RefSeq" id="WP_135011555.1">
    <property type="nucleotide sequence ID" value="NZ_JADGLK010000008.1"/>
</dbReference>
<dbReference type="PROSITE" id="PS51186">
    <property type="entry name" value="GNAT"/>
    <property type="match status" value="1"/>
</dbReference>
<dbReference type="PANTHER" id="PTHR43800">
    <property type="entry name" value="PEPTIDYL-LYSINE N-ACETYLTRANSFERASE YJAB"/>
    <property type="match status" value="1"/>
</dbReference>
<sequence>MELKILETEQAQKPARRMVHELITPTNLTKYKEDELQRRKLRNLFTTAGLTAPEVHDLWIGSFDRSQLVGAIHATSFLHHWNPHVVFQLDTQGQAETLESIRYCCENTAFIEELAVTPDLRGQGIGKQLLQACYSYFQEHQITKFSLSARKAESRAFFTHAGFQSFRHTLPAEYFNGVRPLEMLPEYRLSNIYMGINLEPQPLKQ</sequence>
<dbReference type="CDD" id="cd04301">
    <property type="entry name" value="NAT_SF"/>
    <property type="match status" value="1"/>
</dbReference>
<evidence type="ECO:0000313" key="4">
    <source>
        <dbReference type="EMBL" id="TFU23366.1"/>
    </source>
</evidence>
<dbReference type="Pfam" id="PF00583">
    <property type="entry name" value="Acetyltransf_1"/>
    <property type="match status" value="1"/>
</dbReference>
<comment type="caution">
    <text evidence="4">The sequence shown here is derived from an EMBL/GenBank/DDBJ whole genome shotgun (WGS) entry which is preliminary data.</text>
</comment>
<protein>
    <submittedName>
        <fullName evidence="4">GNAT family N-acetyltransferase</fullName>
    </submittedName>
</protein>
<evidence type="ECO:0000256" key="1">
    <source>
        <dbReference type="ARBA" id="ARBA00022679"/>
    </source>
</evidence>
<dbReference type="PANTHER" id="PTHR43800:SF1">
    <property type="entry name" value="PEPTIDYL-LYSINE N-ACETYLTRANSFERASE YJAB"/>
    <property type="match status" value="1"/>
</dbReference>